<dbReference type="EMBL" id="MUJZ01019856">
    <property type="protein sequence ID" value="OTF80115.1"/>
    <property type="molecule type" value="Genomic_DNA"/>
</dbReference>
<dbReference type="CDD" id="cd02995">
    <property type="entry name" value="PDI_a_PDI_a'_C"/>
    <property type="match status" value="1"/>
</dbReference>
<keyword evidence="3" id="KW-0472">Membrane</keyword>
<dbReference type="SUPFAM" id="SSF52833">
    <property type="entry name" value="Thioredoxin-like"/>
    <property type="match status" value="2"/>
</dbReference>
<evidence type="ECO:0000313" key="5">
    <source>
        <dbReference type="EMBL" id="OTF80115.1"/>
    </source>
</evidence>
<name>A0A1Y3BLU2_EURMA</name>
<proteinExistence type="predicted"/>
<dbReference type="OrthoDB" id="1910803at2759"/>
<keyword evidence="5" id="KW-0413">Isomerase</keyword>
<dbReference type="InterPro" id="IPR013766">
    <property type="entry name" value="Thioredoxin_domain"/>
</dbReference>
<evidence type="ECO:0000259" key="4">
    <source>
        <dbReference type="PROSITE" id="PS51352"/>
    </source>
</evidence>
<feature type="non-terminal residue" evidence="5">
    <location>
        <position position="1"/>
    </location>
</feature>
<dbReference type="Gene3D" id="3.40.30.10">
    <property type="entry name" value="Glutaredoxin"/>
    <property type="match status" value="2"/>
</dbReference>
<dbReference type="InterPro" id="IPR036249">
    <property type="entry name" value="Thioredoxin-like_sf"/>
</dbReference>
<dbReference type="PANTHER" id="PTHR46497">
    <property type="entry name" value="THIOREDOXIN DOMAIN-CONTAINING PROTEIN 11"/>
    <property type="match status" value="1"/>
</dbReference>
<gene>
    <name evidence="5" type="ORF">BLA29_000863</name>
</gene>
<keyword evidence="6" id="KW-1185">Reference proteome</keyword>
<dbReference type="InterPro" id="IPR052792">
    <property type="entry name" value="Thioredoxin_dom-contain_11"/>
</dbReference>
<dbReference type="AlphaFoldDB" id="A0A1Y3BLU2"/>
<dbReference type="PANTHER" id="PTHR46497:SF1">
    <property type="entry name" value="THIOREDOXIN DOMAIN-CONTAINING PROTEIN 11"/>
    <property type="match status" value="1"/>
</dbReference>
<feature type="domain" description="Thioredoxin" evidence="4">
    <location>
        <begin position="821"/>
        <end position="942"/>
    </location>
</feature>
<reference evidence="5 6" key="1">
    <citation type="submission" date="2017-03" db="EMBL/GenBank/DDBJ databases">
        <title>Genome Survey of Euroglyphus maynei.</title>
        <authorList>
            <person name="Arlian L.G."/>
            <person name="Morgan M.S."/>
            <person name="Rider S.D."/>
        </authorList>
    </citation>
    <scope>NUCLEOTIDE SEQUENCE [LARGE SCALE GENOMIC DNA]</scope>
    <source>
        <strain evidence="5">Arlian Lab</strain>
        <tissue evidence="5">Whole body</tissue>
    </source>
</reference>
<feature type="region of interest" description="Disordered" evidence="2">
    <location>
        <begin position="48"/>
        <end position="85"/>
    </location>
</feature>
<sequence length="1105" mass="127710">NSYLKNTSVESGICGQTELHKFNSDNSSVIQHSSFLTIAANNTNRIHNDYDEQNESSSSSSTVMTNDDDENNNNNDGNSNVNVSVGQENKIDLQVNIRIRKKSAKLEETASSTTNGMTTMVSEKLQSSQSIVSTVKNLFSKKILFPLILLLSILALVLLHNGSLNTRKTPTPKKIFSATNPFITEFEFGQIKELSARILQTEIAFIMFYAPWDSDSIRACSEIEIVANHYGQQVFFAAINCWWPDGECRKYQNLRRYPHLVAHIRSEGEIEYKGPILASYMIPFLDNVMNPLIPVQNEGELLDLRAQHDAVVLGYFDFNRSPAGGGHIPSGYRAYLTTSIKALSNDPWRSVVFTVVTSYRVAMKLKIDPQREQSSLIIYVGNRSEHFTAKFSKPFTLLSWIQSRSQLARTIRWMNPSGVKSTLLSDFIRNTPTFVLFTPRSFLLGISPYYDLLREIVLDYNNCDNSPVIRSLIHRNILRRRLLEERLSELEERCHELVDSKDDDGQSTGTGYSKKAGNKFQDSVDTCCHSQTVKWRSFGGARHGMRKKCLCTSCVHIYLPKCPARCQNFDCFSTASRYLDEFDPNYVNNSAVHCNQIKDVYQPKYTPYYKIVTTCGGTLQQSKQYSNNDNDGWSIGKQLPMDEKINRMIKELEVQHCRKLKLGMNYTDLNFPETFEQQQKYQWQKNFTGLACHTNRTLKFMAFDSLIYGAFAESLGVDVFNVPHSTVALIIDPERESVHLLDHEILFDEIEIHNVDSKSAVNVPRNSYSKMAFIEFIRNFTDGKLLRFHRNHRPRSSGFCNDNDQQMIIERNGRNIVCVPELNTMTFLNLIAGKPLEHEIVSRKQFAEKDIVVMYYAPWCGFCSSIAHVYLDVARIFDFSDDIIFSRINGDANDLPWEYTVDRYPTIIFFPARKRSNSITYPPSKAVDRSGLFEFILNNAQLSVRLGMSIALCKRSCLKRSYQTNYWHRQTTARWLSTTLNTLSLIHDELRKIDRRIGTARNPRETKQLEERRNQWKRFEQCIGRRIRRLRRIQWKQILLNQFILIKIDHTQRHHFDFDYVNRQLQSLFTAKQQSNIVHNETHRISNATKLKRLPKLIKRRKDEL</sequence>
<dbReference type="PROSITE" id="PS51352">
    <property type="entry name" value="THIOREDOXIN_2"/>
    <property type="match status" value="1"/>
</dbReference>
<protein>
    <submittedName>
        <fullName evidence="5">Disulfide isomerase-like protein</fullName>
    </submittedName>
</protein>
<evidence type="ECO:0000256" key="2">
    <source>
        <dbReference type="SAM" id="MobiDB-lite"/>
    </source>
</evidence>
<dbReference type="GO" id="GO:0016853">
    <property type="term" value="F:isomerase activity"/>
    <property type="evidence" value="ECO:0007669"/>
    <property type="project" value="UniProtKB-KW"/>
</dbReference>
<dbReference type="Proteomes" id="UP000194236">
    <property type="component" value="Unassembled WGS sequence"/>
</dbReference>
<dbReference type="Pfam" id="PF00085">
    <property type="entry name" value="Thioredoxin"/>
    <property type="match status" value="1"/>
</dbReference>
<feature type="compositionally biased region" description="Low complexity" evidence="2">
    <location>
        <begin position="72"/>
        <end position="85"/>
    </location>
</feature>
<organism evidence="5 6">
    <name type="scientific">Euroglyphus maynei</name>
    <name type="common">Mayne's house dust mite</name>
    <dbReference type="NCBI Taxonomy" id="6958"/>
    <lineage>
        <taxon>Eukaryota</taxon>
        <taxon>Metazoa</taxon>
        <taxon>Ecdysozoa</taxon>
        <taxon>Arthropoda</taxon>
        <taxon>Chelicerata</taxon>
        <taxon>Arachnida</taxon>
        <taxon>Acari</taxon>
        <taxon>Acariformes</taxon>
        <taxon>Sarcoptiformes</taxon>
        <taxon>Astigmata</taxon>
        <taxon>Psoroptidia</taxon>
        <taxon>Analgoidea</taxon>
        <taxon>Pyroglyphidae</taxon>
        <taxon>Pyroglyphinae</taxon>
        <taxon>Euroglyphus</taxon>
    </lineage>
</organism>
<evidence type="ECO:0000313" key="6">
    <source>
        <dbReference type="Proteomes" id="UP000194236"/>
    </source>
</evidence>
<feature type="coiled-coil region" evidence="1">
    <location>
        <begin position="473"/>
        <end position="500"/>
    </location>
</feature>
<accession>A0A1Y3BLU2</accession>
<keyword evidence="1" id="KW-0175">Coiled coil</keyword>
<feature type="transmembrane region" description="Helical" evidence="3">
    <location>
        <begin position="143"/>
        <end position="160"/>
    </location>
</feature>
<evidence type="ECO:0000256" key="1">
    <source>
        <dbReference type="SAM" id="Coils"/>
    </source>
</evidence>
<comment type="caution">
    <text evidence="5">The sequence shown here is derived from an EMBL/GenBank/DDBJ whole genome shotgun (WGS) entry which is preliminary data.</text>
</comment>
<keyword evidence="3" id="KW-1133">Transmembrane helix</keyword>
<evidence type="ECO:0000256" key="3">
    <source>
        <dbReference type="SAM" id="Phobius"/>
    </source>
</evidence>
<keyword evidence="3" id="KW-0812">Transmembrane</keyword>